<dbReference type="EC" id="1.1.1.6" evidence="6"/>
<dbReference type="NCBIfam" id="NF006941">
    <property type="entry name" value="PRK09423.1"/>
    <property type="match status" value="1"/>
</dbReference>
<evidence type="ECO:0000256" key="1">
    <source>
        <dbReference type="ARBA" id="ARBA00007358"/>
    </source>
</evidence>
<dbReference type="EMBL" id="JACLYY010000002">
    <property type="protein sequence ID" value="MBM6737198.1"/>
    <property type="molecule type" value="Genomic_DNA"/>
</dbReference>
<comment type="catalytic activity">
    <reaction evidence="8">
        <text>glycerol + NAD(+) = dihydroxyacetone + NADH + H(+)</text>
        <dbReference type="Rhea" id="RHEA:13769"/>
        <dbReference type="ChEBI" id="CHEBI:15378"/>
        <dbReference type="ChEBI" id="CHEBI:16016"/>
        <dbReference type="ChEBI" id="CHEBI:17754"/>
        <dbReference type="ChEBI" id="CHEBI:57540"/>
        <dbReference type="ChEBI" id="CHEBI:57945"/>
        <dbReference type="EC" id="1.1.1.6"/>
    </reaction>
</comment>
<gene>
    <name evidence="10" type="ORF">H7U36_03625</name>
</gene>
<dbReference type="Gene3D" id="1.20.1090.10">
    <property type="entry name" value="Dehydroquinate synthase-like - alpha domain"/>
    <property type="match status" value="1"/>
</dbReference>
<dbReference type="InterPro" id="IPR018211">
    <property type="entry name" value="ADH_Fe_CS"/>
</dbReference>
<keyword evidence="3" id="KW-0560">Oxidoreductase</keyword>
<comment type="caution">
    <text evidence="10">The sequence shown here is derived from an EMBL/GenBank/DDBJ whole genome shotgun (WGS) entry which is preliminary data.</text>
</comment>
<keyword evidence="11" id="KW-1185">Reference proteome</keyword>
<sequence length="366" mass="39541">MLRLRMMRAPQKYVQGKDSLLHFHEEMKDLGNSWLFICSRSGHKMCHDKIEKSFEGTEDIRHYEIFGGVSSVGEIEKMRQIARQEGLNVIVGVGGGSAIDTAKATAYYENLPVVIIPTVVATDAPCTGLSVIYNDDKTFNSYLFYPKNPEAVIVDSEIIANAPVKFLVAGMGDALGTYFEARACQRTDAPSLENGGITRSAMALCRLCYDTLKEYGAAARKACECHVVTPALEAIIEANVYLSGVGADNGGLAVAHSFYNGLTALGGHSAPHGCCVAFGTLVQLVLEGASKEEFREVQDFCMEVGLPVTLEEIGITKDEEIRVIAEKSCVEGESIHNMVADVTPDQLYAAIIAADALGKERLASSK</sequence>
<name>A0ABS2E6E0_9FIRM</name>
<dbReference type="SUPFAM" id="SSF56796">
    <property type="entry name" value="Dehydroquinate synthase-like"/>
    <property type="match status" value="1"/>
</dbReference>
<dbReference type="PANTHER" id="PTHR43616:SF5">
    <property type="entry name" value="GLYCEROL DEHYDROGENASE 1"/>
    <property type="match status" value="1"/>
</dbReference>
<keyword evidence="4" id="KW-0520">NAD</keyword>
<evidence type="ECO:0000313" key="10">
    <source>
        <dbReference type="EMBL" id="MBM6737198.1"/>
    </source>
</evidence>
<evidence type="ECO:0000256" key="4">
    <source>
        <dbReference type="ARBA" id="ARBA00023027"/>
    </source>
</evidence>
<evidence type="ECO:0000313" key="11">
    <source>
        <dbReference type="Proteomes" id="UP000716906"/>
    </source>
</evidence>
<dbReference type="InterPro" id="IPR001670">
    <property type="entry name" value="ADH_Fe/GldA"/>
</dbReference>
<organism evidence="10 11">
    <name type="scientific">Faecalicatena fissicatena</name>
    <dbReference type="NCBI Taxonomy" id="290055"/>
    <lineage>
        <taxon>Bacteria</taxon>
        <taxon>Bacillati</taxon>
        <taxon>Bacillota</taxon>
        <taxon>Clostridia</taxon>
        <taxon>Lachnospirales</taxon>
        <taxon>Lachnospiraceae</taxon>
        <taxon>Faecalicatena</taxon>
    </lineage>
</organism>
<evidence type="ECO:0000256" key="8">
    <source>
        <dbReference type="ARBA" id="ARBA00049006"/>
    </source>
</evidence>
<dbReference type="InterPro" id="IPR016205">
    <property type="entry name" value="Glycerol_DH"/>
</dbReference>
<dbReference type="PROSITE" id="PS00913">
    <property type="entry name" value="ADH_IRON_1"/>
    <property type="match status" value="1"/>
</dbReference>
<evidence type="ECO:0000256" key="6">
    <source>
        <dbReference type="ARBA" id="ARBA00039147"/>
    </source>
</evidence>
<proteinExistence type="inferred from homology"/>
<dbReference type="PANTHER" id="PTHR43616">
    <property type="entry name" value="GLYCEROL DEHYDROGENASE"/>
    <property type="match status" value="1"/>
</dbReference>
<dbReference type="PIRSF" id="PIRSF000112">
    <property type="entry name" value="Glycerol_dehydrogenase"/>
    <property type="match status" value="1"/>
</dbReference>
<keyword evidence="2" id="KW-0479">Metal-binding</keyword>
<feature type="domain" description="Alcohol dehydrogenase iron-type/glycerol dehydrogenase GldA" evidence="9">
    <location>
        <begin position="10"/>
        <end position="155"/>
    </location>
</feature>
<comment type="pathway">
    <text evidence="5">Polyol metabolism; glycerol fermentation; glycerone phosphate from glycerol (oxidative route): step 1/2.</text>
</comment>
<evidence type="ECO:0000256" key="2">
    <source>
        <dbReference type="ARBA" id="ARBA00022723"/>
    </source>
</evidence>
<dbReference type="RefSeq" id="WP_033126299.1">
    <property type="nucleotide sequence ID" value="NZ_JACLYY010000002.1"/>
</dbReference>
<protein>
    <recommendedName>
        <fullName evidence="7">Glycerol dehydrogenase</fullName>
        <ecNumber evidence="6">1.1.1.6</ecNumber>
    </recommendedName>
</protein>
<dbReference type="Proteomes" id="UP000716906">
    <property type="component" value="Unassembled WGS sequence"/>
</dbReference>
<dbReference type="Pfam" id="PF00465">
    <property type="entry name" value="Fe-ADH"/>
    <property type="match status" value="1"/>
</dbReference>
<evidence type="ECO:0000256" key="3">
    <source>
        <dbReference type="ARBA" id="ARBA00023002"/>
    </source>
</evidence>
<comment type="similarity">
    <text evidence="1">Belongs to the iron-containing alcohol dehydrogenase family.</text>
</comment>
<dbReference type="CDD" id="cd08170">
    <property type="entry name" value="GlyDH"/>
    <property type="match status" value="1"/>
</dbReference>
<evidence type="ECO:0000259" key="9">
    <source>
        <dbReference type="Pfam" id="PF00465"/>
    </source>
</evidence>
<reference evidence="10 11" key="1">
    <citation type="journal article" date="2021" name="Sci. Rep.">
        <title>The distribution of antibiotic resistance genes in chicken gut microbiota commensals.</title>
        <authorList>
            <person name="Juricova H."/>
            <person name="Matiasovicova J."/>
            <person name="Kubasova T."/>
            <person name="Cejkova D."/>
            <person name="Rychlik I."/>
        </authorList>
    </citation>
    <scope>NUCLEOTIDE SEQUENCE [LARGE SCALE GENOMIC DNA]</scope>
    <source>
        <strain evidence="10 11">An773</strain>
    </source>
</reference>
<accession>A0ABS2E6E0</accession>
<evidence type="ECO:0000256" key="5">
    <source>
        <dbReference type="ARBA" id="ARBA00037918"/>
    </source>
</evidence>
<dbReference type="Gene3D" id="3.40.50.1970">
    <property type="match status" value="1"/>
</dbReference>
<evidence type="ECO:0000256" key="7">
    <source>
        <dbReference type="ARBA" id="ARBA00040132"/>
    </source>
</evidence>